<evidence type="ECO:0000313" key="1">
    <source>
        <dbReference type="EMBL" id="KAJ1518950.1"/>
    </source>
</evidence>
<comment type="caution">
    <text evidence="1">The sequence shown here is derived from an EMBL/GenBank/DDBJ whole genome shotgun (WGS) entry which is preliminary data.</text>
</comment>
<gene>
    <name evidence="1" type="ORF">ONE63_011438</name>
</gene>
<dbReference type="EMBL" id="JAPTSV010000802">
    <property type="protein sequence ID" value="KAJ1518950.1"/>
    <property type="molecule type" value="Genomic_DNA"/>
</dbReference>
<evidence type="ECO:0000313" key="2">
    <source>
        <dbReference type="Proteomes" id="UP001075354"/>
    </source>
</evidence>
<dbReference type="PANTHER" id="PTHR47481:SF14">
    <property type="entry name" value="RETROTRANSPOSON COPIA-LIKE N-TERMINAL DOMAIN-CONTAINING PROTEIN"/>
    <property type="match status" value="1"/>
</dbReference>
<name>A0AAV7WZA6_9NEOP</name>
<reference evidence="1" key="1">
    <citation type="submission" date="2022-12" db="EMBL/GenBank/DDBJ databases">
        <title>Chromosome-level genome assembly of the bean flower thrips Megalurothrips usitatus.</title>
        <authorList>
            <person name="Ma L."/>
            <person name="Liu Q."/>
            <person name="Li H."/>
            <person name="Cai W."/>
        </authorList>
    </citation>
    <scope>NUCLEOTIDE SEQUENCE</scope>
    <source>
        <strain evidence="1">Cailab_2022a</strain>
    </source>
</reference>
<dbReference type="Proteomes" id="UP001075354">
    <property type="component" value="Unassembled WGS sequence"/>
</dbReference>
<dbReference type="AlphaFoldDB" id="A0AAV7WZA6"/>
<organism evidence="1 2">
    <name type="scientific">Megalurothrips usitatus</name>
    <name type="common">bean blossom thrips</name>
    <dbReference type="NCBI Taxonomy" id="439358"/>
    <lineage>
        <taxon>Eukaryota</taxon>
        <taxon>Metazoa</taxon>
        <taxon>Ecdysozoa</taxon>
        <taxon>Arthropoda</taxon>
        <taxon>Hexapoda</taxon>
        <taxon>Insecta</taxon>
        <taxon>Pterygota</taxon>
        <taxon>Neoptera</taxon>
        <taxon>Paraneoptera</taxon>
        <taxon>Thysanoptera</taxon>
        <taxon>Terebrantia</taxon>
        <taxon>Thripoidea</taxon>
        <taxon>Thripidae</taxon>
        <taxon>Megalurothrips</taxon>
    </lineage>
</organism>
<dbReference type="Pfam" id="PF14223">
    <property type="entry name" value="Retrotran_gag_2"/>
    <property type="match status" value="1"/>
</dbReference>
<sequence>MPPKKDDNYVYVNHGSGNLTINEKLGGADLDAKCMAKINVNLKPSVYPYVAACKTAKETWDALSKAFEDKGSTRTYAIQRQLFRIQFVDYRDMEDYLSNALKLNQLLSDLDHKVPDDLFANILLGGLPSAYDSLIMGIESSHVGKLTSEAVISRLRGLSKINTDTQEAAALASWQNHPTG</sequence>
<keyword evidence="2" id="KW-1185">Reference proteome</keyword>
<protein>
    <recommendedName>
        <fullName evidence="3">Retrovirus-related Pol polyprotein from transposon TNT 1-94</fullName>
    </recommendedName>
</protein>
<proteinExistence type="predicted"/>
<dbReference type="PANTHER" id="PTHR47481">
    <property type="match status" value="1"/>
</dbReference>
<accession>A0AAV7WZA6</accession>
<evidence type="ECO:0008006" key="3">
    <source>
        <dbReference type="Google" id="ProtNLM"/>
    </source>
</evidence>